<evidence type="ECO:0000313" key="8">
    <source>
        <dbReference type="EMBL" id="TMW59670.1"/>
    </source>
</evidence>
<protein>
    <recommendedName>
        <fullName evidence="10">Transmembrane protein</fullName>
    </recommendedName>
</protein>
<feature type="transmembrane region" description="Helical" evidence="7">
    <location>
        <begin position="89"/>
        <end position="110"/>
    </location>
</feature>
<evidence type="ECO:0000256" key="2">
    <source>
        <dbReference type="ARBA" id="ARBA00007015"/>
    </source>
</evidence>
<feature type="transmembrane region" description="Helical" evidence="7">
    <location>
        <begin position="385"/>
        <end position="409"/>
    </location>
</feature>
<evidence type="ECO:0000256" key="3">
    <source>
        <dbReference type="ARBA" id="ARBA00022448"/>
    </source>
</evidence>
<keyword evidence="9" id="KW-1185">Reference proteome</keyword>
<gene>
    <name evidence="8" type="ORF">Poli38472_004739</name>
</gene>
<comment type="caution">
    <text evidence="8">The sequence shown here is derived from an EMBL/GenBank/DDBJ whole genome shotgun (WGS) entry which is preliminary data.</text>
</comment>
<feature type="transmembrane region" description="Helical" evidence="7">
    <location>
        <begin position="236"/>
        <end position="257"/>
    </location>
</feature>
<comment type="subcellular location">
    <subcellularLocation>
        <location evidence="1">Membrane</location>
        <topology evidence="1">Multi-pass membrane protein</topology>
    </subcellularLocation>
</comment>
<feature type="transmembrane region" description="Helical" evidence="7">
    <location>
        <begin position="196"/>
        <end position="215"/>
    </location>
</feature>
<dbReference type="Proteomes" id="UP000794436">
    <property type="component" value="Unassembled WGS sequence"/>
</dbReference>
<feature type="transmembrane region" description="Helical" evidence="7">
    <location>
        <begin position="356"/>
        <end position="373"/>
    </location>
</feature>
<accession>A0A8K1FDQ6</accession>
<name>A0A8K1FDQ6_PYTOL</name>
<keyword evidence="5 7" id="KW-1133">Transmembrane helix</keyword>
<feature type="transmembrane region" description="Helical" evidence="7">
    <location>
        <begin position="421"/>
        <end position="439"/>
    </location>
</feature>
<keyword evidence="3" id="KW-0813">Transport</keyword>
<proteinExistence type="inferred from homology"/>
<feature type="transmembrane region" description="Helical" evidence="7">
    <location>
        <begin position="130"/>
        <end position="148"/>
    </location>
</feature>
<evidence type="ECO:0008006" key="10">
    <source>
        <dbReference type="Google" id="ProtNLM"/>
    </source>
</evidence>
<dbReference type="EMBL" id="SPLM01000109">
    <property type="protein sequence ID" value="TMW59670.1"/>
    <property type="molecule type" value="Genomic_DNA"/>
</dbReference>
<feature type="transmembrane region" description="Helical" evidence="7">
    <location>
        <begin position="269"/>
        <end position="289"/>
    </location>
</feature>
<keyword evidence="4 7" id="KW-0812">Transmembrane</keyword>
<feature type="transmembrane region" description="Helical" evidence="7">
    <location>
        <begin position="319"/>
        <end position="336"/>
    </location>
</feature>
<evidence type="ECO:0000256" key="4">
    <source>
        <dbReference type="ARBA" id="ARBA00022692"/>
    </source>
</evidence>
<dbReference type="SUPFAM" id="SSF103473">
    <property type="entry name" value="MFS general substrate transporter"/>
    <property type="match status" value="1"/>
</dbReference>
<dbReference type="Pfam" id="PF03092">
    <property type="entry name" value="BT1"/>
    <property type="match status" value="1"/>
</dbReference>
<reference evidence="8" key="1">
    <citation type="submission" date="2019-03" db="EMBL/GenBank/DDBJ databases">
        <title>Long read genome sequence of the mycoparasitic Pythium oligandrum ATCC 38472 isolated from sugarbeet rhizosphere.</title>
        <authorList>
            <person name="Gaulin E."/>
        </authorList>
    </citation>
    <scope>NUCLEOTIDE SEQUENCE</scope>
    <source>
        <strain evidence="8">ATCC 38472_TT</strain>
    </source>
</reference>
<feature type="transmembrane region" description="Helical" evidence="7">
    <location>
        <begin position="155"/>
        <end position="176"/>
    </location>
</feature>
<comment type="similarity">
    <text evidence="2">Belongs to the major facilitator superfamily. Folate-biopterin transporter (TC 2.A.71) family.</text>
</comment>
<dbReference type="Gene3D" id="1.20.1720.10">
    <property type="entry name" value="Multidrug resistance protein D"/>
    <property type="match status" value="1"/>
</dbReference>
<keyword evidence="6 7" id="KW-0472">Membrane</keyword>
<evidence type="ECO:0000256" key="7">
    <source>
        <dbReference type="SAM" id="Phobius"/>
    </source>
</evidence>
<sequence length="574" mass="63720">MSRYPGSPRREIPSVALLEDDSFFGNKRLQHNLSSTPGLDKFRPLATGSSYPYDDLCLSDRQRMLSMQGGALQPGGHVNLFARENIGLLVNYFAVGVLNGIFPALVYPLFKVYLNLEGYQSNAASSLLNFAWYLKFPIGFISDSFPLNGYRRKPYIFIGWISTCIVMLCLVCMPNIEPYKRNGEIVNEDAHSYSPHYVLPLMVGSIGYLMADVACDGIMVEYAQRESEATRGQVQTMVYGARFMAEVVGTLIVALGLNGDEYGGTFSHSLPLSVVFGIMFAVGAIALVFTHFNLHEDRVIGQPLQQQVRSVVRLLQHRATWQITVYGFLQFFAFAFDVSPSSTISQVWLKMDPLSSSLAYCLNSGTYAFAAYAMRTYLLNANWRVIMVVAVLAGAVIGLPSVMITVFDVYRNKYFYLAKDLVVGFFDAFAMMVRLVVIVEIAEPGFESSTYSLVTTVYNLAIPVMTTSSNLIGSTFDVYDNDLQDDTANVRWHVAASFFVMYGLRIGLNLLILPLLPKQKFQARELKLHGSSNKLISVLLFSFFGIVFFASMVSNLLSIFESTSCLKFAGGGGC</sequence>
<dbReference type="GO" id="GO:0016020">
    <property type="term" value="C:membrane"/>
    <property type="evidence" value="ECO:0007669"/>
    <property type="project" value="UniProtKB-SubCell"/>
</dbReference>
<evidence type="ECO:0000313" key="9">
    <source>
        <dbReference type="Proteomes" id="UP000794436"/>
    </source>
</evidence>
<dbReference type="AlphaFoldDB" id="A0A8K1FDQ6"/>
<feature type="transmembrane region" description="Helical" evidence="7">
    <location>
        <begin position="492"/>
        <end position="516"/>
    </location>
</feature>
<evidence type="ECO:0000256" key="6">
    <source>
        <dbReference type="ARBA" id="ARBA00023136"/>
    </source>
</evidence>
<organism evidence="8 9">
    <name type="scientific">Pythium oligandrum</name>
    <name type="common">Mycoparasitic fungus</name>
    <dbReference type="NCBI Taxonomy" id="41045"/>
    <lineage>
        <taxon>Eukaryota</taxon>
        <taxon>Sar</taxon>
        <taxon>Stramenopiles</taxon>
        <taxon>Oomycota</taxon>
        <taxon>Peronosporomycetes</taxon>
        <taxon>Pythiales</taxon>
        <taxon>Pythiaceae</taxon>
        <taxon>Pythium</taxon>
    </lineage>
</organism>
<feature type="transmembrane region" description="Helical" evidence="7">
    <location>
        <begin position="536"/>
        <end position="557"/>
    </location>
</feature>
<dbReference type="OrthoDB" id="163346at2759"/>
<dbReference type="PANTHER" id="PTHR31585:SF5">
    <property type="entry name" value="RNA-BINDING S4 DOMAIN-CONTAINING PROTEIN"/>
    <property type="match status" value="1"/>
</dbReference>
<evidence type="ECO:0000256" key="5">
    <source>
        <dbReference type="ARBA" id="ARBA00022989"/>
    </source>
</evidence>
<dbReference type="PANTHER" id="PTHR31585">
    <property type="entry name" value="FOLATE-BIOPTERIN TRANSPORTER 1, CHLOROPLASTIC"/>
    <property type="match status" value="1"/>
</dbReference>
<dbReference type="InterPro" id="IPR036259">
    <property type="entry name" value="MFS_trans_sf"/>
</dbReference>
<evidence type="ECO:0000256" key="1">
    <source>
        <dbReference type="ARBA" id="ARBA00004141"/>
    </source>
</evidence>
<dbReference type="InterPro" id="IPR039309">
    <property type="entry name" value="BT1"/>
</dbReference>
<feature type="transmembrane region" description="Helical" evidence="7">
    <location>
        <begin position="451"/>
        <end position="472"/>
    </location>
</feature>